<gene>
    <name evidence="1" type="ORF">N508_000528</name>
</gene>
<organism evidence="1 2">
    <name type="scientific">Mucispirillum schaedleri ASF457</name>
    <dbReference type="NCBI Taxonomy" id="1379858"/>
    <lineage>
        <taxon>Bacteria</taxon>
        <taxon>Pseudomonadati</taxon>
        <taxon>Deferribacterota</taxon>
        <taxon>Deferribacteres</taxon>
        <taxon>Deferribacterales</taxon>
        <taxon>Mucispirillaceae</taxon>
        <taxon>Mucispirillum</taxon>
    </lineage>
</organism>
<evidence type="ECO:0000313" key="2">
    <source>
        <dbReference type="Proteomes" id="UP000017429"/>
    </source>
</evidence>
<reference evidence="1" key="2">
    <citation type="submission" date="2022-05" db="EMBL/GenBank/DDBJ databases">
        <authorList>
            <person name="Proctor A.L."/>
            <person name="Phillips G.J."/>
            <person name="Wannemuehler M.J."/>
        </authorList>
    </citation>
    <scope>NUCLEOTIDE SEQUENCE</scope>
    <source>
        <strain evidence="1">ASF457</strain>
    </source>
</reference>
<keyword evidence="2" id="KW-1185">Reference proteome</keyword>
<proteinExistence type="predicted"/>
<reference evidence="1" key="3">
    <citation type="submission" date="2022-06" db="EMBL/GenBank/DDBJ databases">
        <title>Resources to Facilitate Use of the Altered Schaedler Flora (ASF) Mouse Model to Study Microbiome Function.</title>
        <authorList>
            <person name="Proctor A."/>
            <person name="Parvinroo S."/>
            <person name="Richie T."/>
            <person name="Jia X."/>
            <person name="Lee S.T.M."/>
            <person name="Karp P.D."/>
            <person name="Paley S."/>
            <person name="Kostic A.D."/>
            <person name="Pierre J.F."/>
            <person name="Wannemuehler M.J."/>
            <person name="Phillips G.J."/>
        </authorList>
    </citation>
    <scope>NUCLEOTIDE SEQUENCE</scope>
    <source>
        <strain evidence="1">ASF457</strain>
    </source>
</reference>
<accession>V2Q8W1</accession>
<dbReference type="AlphaFoldDB" id="V2Q8W1"/>
<dbReference type="Proteomes" id="UP000017429">
    <property type="component" value="Chromosome"/>
</dbReference>
<protein>
    <submittedName>
        <fullName evidence="1">Uncharacterized protein</fullName>
    </submittedName>
</protein>
<name>V2Q8W1_9BACT</name>
<reference evidence="1" key="1">
    <citation type="journal article" date="2014" name="Genome Announc.">
        <title>Draft genome sequences of the altered schaedler flora, a defined bacterial community from gnotobiotic mice.</title>
        <authorList>
            <person name="Wannemuehler M.J."/>
            <person name="Overstreet A.M."/>
            <person name="Ward D.V."/>
            <person name="Phillips G.J."/>
        </authorList>
    </citation>
    <scope>NUCLEOTIDE SEQUENCE</scope>
    <source>
        <strain evidence="1">ASF457</strain>
    </source>
</reference>
<evidence type="ECO:0000313" key="1">
    <source>
        <dbReference type="EMBL" id="USF23467.1"/>
    </source>
</evidence>
<dbReference type="KEGG" id="msch:N508_000528"/>
<dbReference type="EMBL" id="CP097562">
    <property type="protein sequence ID" value="USF23467.1"/>
    <property type="molecule type" value="Genomic_DNA"/>
</dbReference>
<sequence>MNKIKNFFRSMLFQIYYILFIFIITSDVLYIGMSLFFYTDVKEFIVGLLSSYIAVYVGSIIYIYYNFILLF</sequence>